<dbReference type="GO" id="GO:0005886">
    <property type="term" value="C:plasma membrane"/>
    <property type="evidence" value="ECO:0007669"/>
    <property type="project" value="TreeGrafter"/>
</dbReference>
<feature type="transmembrane region" description="Helical" evidence="5">
    <location>
        <begin position="92"/>
        <end position="111"/>
    </location>
</feature>
<name>A0AA38XZ70_9EURO</name>
<gene>
    <name evidence="7" type="ORF">H2204_008812</name>
</gene>
<evidence type="ECO:0000313" key="7">
    <source>
        <dbReference type="EMBL" id="KAJ9630008.1"/>
    </source>
</evidence>
<comment type="caution">
    <text evidence="7">The sequence shown here is derived from an EMBL/GenBank/DDBJ whole genome shotgun (WGS) entry which is preliminary data.</text>
</comment>
<dbReference type="InterPro" id="IPR011701">
    <property type="entry name" value="MFS"/>
</dbReference>
<dbReference type="GO" id="GO:0022857">
    <property type="term" value="F:transmembrane transporter activity"/>
    <property type="evidence" value="ECO:0007669"/>
    <property type="project" value="InterPro"/>
</dbReference>
<keyword evidence="8" id="KW-1185">Reference proteome</keyword>
<evidence type="ECO:0000256" key="1">
    <source>
        <dbReference type="ARBA" id="ARBA00004141"/>
    </source>
</evidence>
<dbReference type="InterPro" id="IPR036259">
    <property type="entry name" value="MFS_trans_sf"/>
</dbReference>
<reference evidence="7" key="1">
    <citation type="submission" date="2022-10" db="EMBL/GenBank/DDBJ databases">
        <title>Culturing micro-colonial fungi from biological soil crusts in the Mojave desert and describing Neophaeococcomyces mojavensis, and introducing the new genera and species Taxawa tesnikishii.</title>
        <authorList>
            <person name="Kurbessoian T."/>
            <person name="Stajich J.E."/>
        </authorList>
    </citation>
    <scope>NUCLEOTIDE SEQUENCE</scope>
    <source>
        <strain evidence="7">TK_35</strain>
    </source>
</reference>
<evidence type="ECO:0000313" key="8">
    <source>
        <dbReference type="Proteomes" id="UP001172681"/>
    </source>
</evidence>
<sequence>MSQEHILVINGPNLNLDIFRRRAAPLFLGARVLVGSGASPSETIAVQVVADLFFLHERGIWVGFSMAAAFFRTFIGPVIAGAMGERYGWRSFFWLSLGRSGFIMLLNLACFPETMYHRAAEVVAE</sequence>
<dbReference type="PANTHER" id="PTHR23502">
    <property type="entry name" value="MAJOR FACILITATOR SUPERFAMILY"/>
    <property type="match status" value="1"/>
</dbReference>
<feature type="transmembrane region" description="Helical" evidence="5">
    <location>
        <begin position="60"/>
        <end position="80"/>
    </location>
</feature>
<evidence type="ECO:0000256" key="2">
    <source>
        <dbReference type="ARBA" id="ARBA00022692"/>
    </source>
</evidence>
<evidence type="ECO:0000256" key="4">
    <source>
        <dbReference type="ARBA" id="ARBA00023136"/>
    </source>
</evidence>
<dbReference type="InterPro" id="IPR020846">
    <property type="entry name" value="MFS_dom"/>
</dbReference>
<dbReference type="EMBL" id="JAPDRN010000066">
    <property type="protein sequence ID" value="KAJ9630008.1"/>
    <property type="molecule type" value="Genomic_DNA"/>
</dbReference>
<dbReference type="SUPFAM" id="SSF103473">
    <property type="entry name" value="MFS general substrate transporter"/>
    <property type="match status" value="1"/>
</dbReference>
<dbReference type="PANTHER" id="PTHR23502:SF149">
    <property type="entry name" value="TRANSPORTER, PUTATIVE-RELATED"/>
    <property type="match status" value="1"/>
</dbReference>
<accession>A0AA38XZ70</accession>
<keyword evidence="4 5" id="KW-0472">Membrane</keyword>
<keyword evidence="2 5" id="KW-0812">Transmembrane</keyword>
<dbReference type="Pfam" id="PF07690">
    <property type="entry name" value="MFS_1"/>
    <property type="match status" value="1"/>
</dbReference>
<protein>
    <recommendedName>
        <fullName evidence="6">Major facilitator superfamily (MFS) profile domain-containing protein</fullName>
    </recommendedName>
</protein>
<organism evidence="7 8">
    <name type="scientific">Knufia peltigerae</name>
    <dbReference type="NCBI Taxonomy" id="1002370"/>
    <lineage>
        <taxon>Eukaryota</taxon>
        <taxon>Fungi</taxon>
        <taxon>Dikarya</taxon>
        <taxon>Ascomycota</taxon>
        <taxon>Pezizomycotina</taxon>
        <taxon>Eurotiomycetes</taxon>
        <taxon>Chaetothyriomycetidae</taxon>
        <taxon>Chaetothyriales</taxon>
        <taxon>Trichomeriaceae</taxon>
        <taxon>Knufia</taxon>
    </lineage>
</organism>
<evidence type="ECO:0000256" key="3">
    <source>
        <dbReference type="ARBA" id="ARBA00022989"/>
    </source>
</evidence>
<dbReference type="PROSITE" id="PS50850">
    <property type="entry name" value="MFS"/>
    <property type="match status" value="1"/>
</dbReference>
<dbReference type="Proteomes" id="UP001172681">
    <property type="component" value="Unassembled WGS sequence"/>
</dbReference>
<dbReference type="Gene3D" id="1.20.1250.20">
    <property type="entry name" value="MFS general substrate transporter like domains"/>
    <property type="match status" value="1"/>
</dbReference>
<dbReference type="AlphaFoldDB" id="A0AA38XZ70"/>
<evidence type="ECO:0000259" key="6">
    <source>
        <dbReference type="PROSITE" id="PS50850"/>
    </source>
</evidence>
<comment type="subcellular location">
    <subcellularLocation>
        <location evidence="1">Membrane</location>
        <topology evidence="1">Multi-pass membrane protein</topology>
    </subcellularLocation>
</comment>
<keyword evidence="3 5" id="KW-1133">Transmembrane helix</keyword>
<evidence type="ECO:0000256" key="5">
    <source>
        <dbReference type="SAM" id="Phobius"/>
    </source>
</evidence>
<proteinExistence type="predicted"/>
<feature type="domain" description="Major facilitator superfamily (MFS) profile" evidence="6">
    <location>
        <begin position="1"/>
        <end position="125"/>
    </location>
</feature>